<accession>A0A3N4JXD9</accession>
<sequence>IASSWGSTPTLYDGMKGPNQHMTIPCGHAMRGGVGGGGNGMGRDGVGCRGCPAGVPSSPVYVVTTRGTVLWWNVVVVYGCAPPDRDCSLHQTFQIPSVGKYTMEKVSPLTHHKMVGRSGQI</sequence>
<dbReference type="EMBL" id="ML120377">
    <property type="protein sequence ID" value="RPB00801.1"/>
    <property type="molecule type" value="Genomic_DNA"/>
</dbReference>
<evidence type="ECO:0000313" key="1">
    <source>
        <dbReference type="EMBL" id="RPB00801.1"/>
    </source>
</evidence>
<keyword evidence="2" id="KW-1185">Reference proteome</keyword>
<organism evidence="1 2">
    <name type="scientific">Choiromyces venosus 120613-1</name>
    <dbReference type="NCBI Taxonomy" id="1336337"/>
    <lineage>
        <taxon>Eukaryota</taxon>
        <taxon>Fungi</taxon>
        <taxon>Dikarya</taxon>
        <taxon>Ascomycota</taxon>
        <taxon>Pezizomycotina</taxon>
        <taxon>Pezizomycetes</taxon>
        <taxon>Pezizales</taxon>
        <taxon>Tuberaceae</taxon>
        <taxon>Choiromyces</taxon>
    </lineage>
</organism>
<evidence type="ECO:0000313" key="2">
    <source>
        <dbReference type="Proteomes" id="UP000276215"/>
    </source>
</evidence>
<protein>
    <submittedName>
        <fullName evidence="1">Uncharacterized protein</fullName>
    </submittedName>
</protein>
<reference evidence="1 2" key="1">
    <citation type="journal article" date="2018" name="Nat. Ecol. Evol.">
        <title>Pezizomycetes genomes reveal the molecular basis of ectomycorrhizal truffle lifestyle.</title>
        <authorList>
            <person name="Murat C."/>
            <person name="Payen T."/>
            <person name="Noel B."/>
            <person name="Kuo A."/>
            <person name="Morin E."/>
            <person name="Chen J."/>
            <person name="Kohler A."/>
            <person name="Krizsan K."/>
            <person name="Balestrini R."/>
            <person name="Da Silva C."/>
            <person name="Montanini B."/>
            <person name="Hainaut M."/>
            <person name="Levati E."/>
            <person name="Barry K.W."/>
            <person name="Belfiori B."/>
            <person name="Cichocki N."/>
            <person name="Clum A."/>
            <person name="Dockter R.B."/>
            <person name="Fauchery L."/>
            <person name="Guy J."/>
            <person name="Iotti M."/>
            <person name="Le Tacon F."/>
            <person name="Lindquist E.A."/>
            <person name="Lipzen A."/>
            <person name="Malagnac F."/>
            <person name="Mello A."/>
            <person name="Molinier V."/>
            <person name="Miyauchi S."/>
            <person name="Poulain J."/>
            <person name="Riccioni C."/>
            <person name="Rubini A."/>
            <person name="Sitrit Y."/>
            <person name="Splivallo R."/>
            <person name="Traeger S."/>
            <person name="Wang M."/>
            <person name="Zifcakova L."/>
            <person name="Wipf D."/>
            <person name="Zambonelli A."/>
            <person name="Paolocci F."/>
            <person name="Nowrousian M."/>
            <person name="Ottonello S."/>
            <person name="Baldrian P."/>
            <person name="Spatafora J.W."/>
            <person name="Henrissat B."/>
            <person name="Nagy L.G."/>
            <person name="Aury J.M."/>
            <person name="Wincker P."/>
            <person name="Grigoriev I.V."/>
            <person name="Bonfante P."/>
            <person name="Martin F.M."/>
        </authorList>
    </citation>
    <scope>NUCLEOTIDE SEQUENCE [LARGE SCALE GENOMIC DNA]</scope>
    <source>
        <strain evidence="1 2">120613-1</strain>
    </source>
</reference>
<feature type="non-terminal residue" evidence="1">
    <location>
        <position position="1"/>
    </location>
</feature>
<proteinExistence type="predicted"/>
<dbReference type="AlphaFoldDB" id="A0A3N4JXD9"/>
<dbReference type="Proteomes" id="UP000276215">
    <property type="component" value="Unassembled WGS sequence"/>
</dbReference>
<name>A0A3N4JXD9_9PEZI</name>
<gene>
    <name evidence="1" type="ORF">L873DRAFT_1804549</name>
</gene>